<keyword evidence="7" id="KW-0460">Magnesium</keyword>
<keyword evidence="3 9" id="KW-0808">Transferase</keyword>
<keyword evidence="2" id="KW-1003">Cell membrane</keyword>
<proteinExistence type="predicted"/>
<feature type="binding site" evidence="7">
    <location>
        <position position="112"/>
    </location>
    <ligand>
        <name>Mg(2+)</name>
        <dbReference type="ChEBI" id="CHEBI:18420"/>
    </ligand>
</feature>
<feature type="binding site" evidence="7">
    <location>
        <position position="172"/>
    </location>
    <ligand>
        <name>Mg(2+)</name>
        <dbReference type="ChEBI" id="CHEBI:18420"/>
    </ligand>
</feature>
<dbReference type="InterPro" id="IPR000715">
    <property type="entry name" value="Glycosyl_transferase_4"/>
</dbReference>
<organism evidence="9">
    <name type="scientific">Candidatus Fermentithermobacillus carboniphilus</name>
    <dbReference type="NCBI Taxonomy" id="3085328"/>
    <lineage>
        <taxon>Bacteria</taxon>
        <taxon>Bacillati</taxon>
        <taxon>Bacillota</taxon>
        <taxon>Candidatus Fermentithermobacillia</taxon>
        <taxon>Candidatus Fermentithermobacillales</taxon>
        <taxon>Candidatus Fermentithermobacillaceae</taxon>
        <taxon>Candidatus Fermentithermobacillus</taxon>
    </lineage>
</organism>
<sequence length="313" mass="32885">MKVHHHDVPRFGGLGIVLGTFLGTVACGSFCTIPHLKWATVLLVSLPVVLTGAVDDIRGLSPEAKLLGQLLSSLGMSVMLITQLIHGVPAVHLLLATAASTVFLCFMTNSTNLLDGMDGLASGIAIIICLSLAGLAYLAGYRQLVVLPASLAGACFGFLLLNLPPAKTFMGDIGSNFLGYVIGLVTLQLIAAEPLTLSRIIGMGLVLLVPISDTSFAIIRRLRNGGNPLIGDRLHLYDCLHEEFGRRPWVTLTVMWSITLISCALGIIAAVFLDSTQAILLAFFGVASVFSLAAKVGSLGVRRRSSPGAGLKA</sequence>
<dbReference type="GO" id="GO:0016780">
    <property type="term" value="F:phosphotransferase activity, for other substituted phosphate groups"/>
    <property type="evidence" value="ECO:0007669"/>
    <property type="project" value="InterPro"/>
</dbReference>
<feature type="transmembrane region" description="Helical" evidence="8">
    <location>
        <begin position="91"/>
        <end position="108"/>
    </location>
</feature>
<feature type="transmembrane region" description="Helical" evidence="8">
    <location>
        <begin position="197"/>
        <end position="219"/>
    </location>
</feature>
<dbReference type="GO" id="GO:0046872">
    <property type="term" value="F:metal ion binding"/>
    <property type="evidence" value="ECO:0007669"/>
    <property type="project" value="UniProtKB-KW"/>
</dbReference>
<dbReference type="PROSITE" id="PS51257">
    <property type="entry name" value="PROKAR_LIPOPROTEIN"/>
    <property type="match status" value="1"/>
</dbReference>
<evidence type="ECO:0000256" key="4">
    <source>
        <dbReference type="ARBA" id="ARBA00022692"/>
    </source>
</evidence>
<feature type="transmembrane region" description="Helical" evidence="8">
    <location>
        <begin position="144"/>
        <end position="161"/>
    </location>
</feature>
<dbReference type="GO" id="GO:0005886">
    <property type="term" value="C:plasma membrane"/>
    <property type="evidence" value="ECO:0007669"/>
    <property type="project" value="UniProtKB-SubCell"/>
</dbReference>
<evidence type="ECO:0000256" key="3">
    <source>
        <dbReference type="ARBA" id="ARBA00022679"/>
    </source>
</evidence>
<feature type="transmembrane region" description="Helical" evidence="8">
    <location>
        <begin position="173"/>
        <end position="191"/>
    </location>
</feature>
<feature type="transmembrane region" description="Helical" evidence="8">
    <location>
        <begin position="278"/>
        <end position="297"/>
    </location>
</feature>
<feature type="transmembrane region" description="Helical" evidence="8">
    <location>
        <begin position="120"/>
        <end position="138"/>
    </location>
</feature>
<evidence type="ECO:0000256" key="5">
    <source>
        <dbReference type="ARBA" id="ARBA00022989"/>
    </source>
</evidence>
<dbReference type="Pfam" id="PF00953">
    <property type="entry name" value="Glycos_transf_4"/>
    <property type="match status" value="1"/>
</dbReference>
<evidence type="ECO:0000313" key="9">
    <source>
        <dbReference type="EMBL" id="QUL99325.1"/>
    </source>
</evidence>
<evidence type="ECO:0000256" key="6">
    <source>
        <dbReference type="ARBA" id="ARBA00023136"/>
    </source>
</evidence>
<dbReference type="CDD" id="cd06853">
    <property type="entry name" value="GT_WecA_like"/>
    <property type="match status" value="1"/>
</dbReference>
<dbReference type="PANTHER" id="PTHR22926">
    <property type="entry name" value="PHOSPHO-N-ACETYLMURAMOYL-PENTAPEPTIDE-TRANSFERASE"/>
    <property type="match status" value="1"/>
</dbReference>
<keyword evidence="4 8" id="KW-0812">Transmembrane</keyword>
<comment type="subcellular location">
    <subcellularLocation>
        <location evidence="1">Cell membrane</location>
        <topology evidence="1">Multi-pass membrane protein</topology>
    </subcellularLocation>
</comment>
<dbReference type="GO" id="GO:0044038">
    <property type="term" value="P:cell wall macromolecule biosynthetic process"/>
    <property type="evidence" value="ECO:0007669"/>
    <property type="project" value="TreeGrafter"/>
</dbReference>
<evidence type="ECO:0000256" key="1">
    <source>
        <dbReference type="ARBA" id="ARBA00004651"/>
    </source>
</evidence>
<keyword evidence="7" id="KW-0479">Metal-binding</keyword>
<dbReference type="EMBL" id="CP062796">
    <property type="protein sequence ID" value="QUL99325.1"/>
    <property type="molecule type" value="Genomic_DNA"/>
</dbReference>
<reference evidence="9" key="2">
    <citation type="journal article" date="2023" name="Biology">
        <title>Prokaryotic Life Associated with Coal-Fire Gas Vents Revealed by Metagenomics.</title>
        <authorList>
            <person name="Kadnikov V.V."/>
            <person name="Mardanov A.V."/>
            <person name="Beletsky A.V."/>
            <person name="Karnachuk O.V."/>
            <person name="Ravin N.V."/>
        </authorList>
    </citation>
    <scope>NUCLEOTIDE SEQUENCE</scope>
    <source>
        <strain evidence="9">Bu02</strain>
    </source>
</reference>
<keyword evidence="5 8" id="KW-1133">Transmembrane helix</keyword>
<dbReference type="AlphaFoldDB" id="A0AAT9LE97"/>
<dbReference type="GO" id="GO:0071555">
    <property type="term" value="P:cell wall organization"/>
    <property type="evidence" value="ECO:0007669"/>
    <property type="project" value="TreeGrafter"/>
</dbReference>
<dbReference type="PANTHER" id="PTHR22926:SF3">
    <property type="entry name" value="UNDECAPRENYL-PHOSPHATE ALPHA-N-ACETYLGLUCOSAMINYL 1-PHOSPHATE TRANSFERASE"/>
    <property type="match status" value="1"/>
</dbReference>
<reference evidence="9" key="1">
    <citation type="submission" date="2020-10" db="EMBL/GenBank/DDBJ databases">
        <authorList>
            <person name="Kadnikov V."/>
            <person name="Beletsky A.V."/>
            <person name="Mardanov A.V."/>
            <person name="Karnachuk O.V."/>
            <person name="Ravin N.V."/>
        </authorList>
    </citation>
    <scope>NUCLEOTIDE SEQUENCE</scope>
    <source>
        <strain evidence="9">Bu02</strain>
    </source>
</reference>
<dbReference type="KEGG" id="fcz:IMF26_04530"/>
<protein>
    <submittedName>
        <fullName evidence="9">Undecaprenyl/decaprenyl-phosphate alpha-N-acetylglucosaminyl 1-phosphate transferase</fullName>
    </submittedName>
</protein>
<keyword evidence="6 8" id="KW-0472">Membrane</keyword>
<evidence type="ECO:0000256" key="8">
    <source>
        <dbReference type="SAM" id="Phobius"/>
    </source>
</evidence>
<accession>A0AAT9LE97</accession>
<name>A0AAT9LE97_9FIRM</name>
<dbReference type="GO" id="GO:0009103">
    <property type="term" value="P:lipopolysaccharide biosynthetic process"/>
    <property type="evidence" value="ECO:0007669"/>
    <property type="project" value="TreeGrafter"/>
</dbReference>
<comment type="cofactor">
    <cofactor evidence="7">
        <name>Mg(2+)</name>
        <dbReference type="ChEBI" id="CHEBI:18420"/>
    </cofactor>
</comment>
<evidence type="ECO:0000256" key="2">
    <source>
        <dbReference type="ARBA" id="ARBA00022475"/>
    </source>
</evidence>
<gene>
    <name evidence="9" type="ORF">IMF26_04530</name>
</gene>
<feature type="transmembrane region" description="Helical" evidence="8">
    <location>
        <begin position="249"/>
        <end position="272"/>
    </location>
</feature>
<evidence type="ECO:0000256" key="7">
    <source>
        <dbReference type="PIRSR" id="PIRSR600715-1"/>
    </source>
</evidence>